<dbReference type="PANTHER" id="PTHR43884:SF12">
    <property type="entry name" value="ISOVALERYL-COA DEHYDROGENASE, MITOCHONDRIAL-RELATED"/>
    <property type="match status" value="1"/>
</dbReference>
<accession>A0ABV6J229</accession>
<evidence type="ECO:0000256" key="1">
    <source>
        <dbReference type="ARBA" id="ARBA00001974"/>
    </source>
</evidence>
<dbReference type="EC" id="1.-.-.-" evidence="9"/>
<dbReference type="InterPro" id="IPR009075">
    <property type="entry name" value="AcylCo_DH/oxidase_C"/>
</dbReference>
<feature type="domain" description="Acyl-CoA dehydrogenase/oxidase C-terminal" evidence="6">
    <location>
        <begin position="249"/>
        <end position="379"/>
    </location>
</feature>
<comment type="caution">
    <text evidence="9">The sequence shown here is derived from an EMBL/GenBank/DDBJ whole genome shotgun (WGS) entry which is preliminary data.</text>
</comment>
<dbReference type="InterPro" id="IPR006091">
    <property type="entry name" value="Acyl-CoA_Oxase/DH_mid-dom"/>
</dbReference>
<dbReference type="InterPro" id="IPR006089">
    <property type="entry name" value="Acyl-CoA_DH_CS"/>
</dbReference>
<sequence length="385" mass="41924">MREPELNDDQRLIQETARAMAEEHFRPCAAKADRDYEPPVENLRVLAEHGFCGTFIPEEYGGAGLSLFDTVVVMEQVARACANTAILLSTTDGATPRSILHLGTEEQKRRWLPRFVKGEALAAWSMSEPEAGSDVAAVRTRARKDSDSYVIDGAKTWCSCAQVADLFLVLVRLSDDPGMRGVGAVLVERGTPGFTIGNHLDLIGLRATGMAGLTFDACRIPAENVIVPAGGMRHLFKVLDADRIAGNPTVCLGVAGAALDGATAYLKDRRQFGKSLAEFQGLQWRLADMAMDLEAGRALLWRAARRIDAGAATPMDASVAKTFVNEMSVRVTNTAMQLCGGYGLSEEFPFERYFRDVRGMSVGYGTTEIHRNTIARELLEGRYAA</sequence>
<dbReference type="InterPro" id="IPR046373">
    <property type="entry name" value="Acyl-CoA_Oxase/DH_mid-dom_sf"/>
</dbReference>
<evidence type="ECO:0000256" key="3">
    <source>
        <dbReference type="ARBA" id="ARBA00022630"/>
    </source>
</evidence>
<dbReference type="SUPFAM" id="SSF56645">
    <property type="entry name" value="Acyl-CoA dehydrogenase NM domain-like"/>
    <property type="match status" value="1"/>
</dbReference>
<dbReference type="Pfam" id="PF02770">
    <property type="entry name" value="Acyl-CoA_dh_M"/>
    <property type="match status" value="1"/>
</dbReference>
<dbReference type="InterPro" id="IPR037069">
    <property type="entry name" value="AcylCoA_DH/ox_N_sf"/>
</dbReference>
<dbReference type="SUPFAM" id="SSF47203">
    <property type="entry name" value="Acyl-CoA dehydrogenase C-terminal domain-like"/>
    <property type="match status" value="1"/>
</dbReference>
<proteinExistence type="inferred from homology"/>
<evidence type="ECO:0000256" key="5">
    <source>
        <dbReference type="RuleBase" id="RU362125"/>
    </source>
</evidence>
<name>A0ABV6J229_9PROT</name>
<evidence type="ECO:0000313" key="9">
    <source>
        <dbReference type="EMBL" id="MFC0389617.1"/>
    </source>
</evidence>
<comment type="cofactor">
    <cofactor evidence="1 5">
        <name>FAD</name>
        <dbReference type="ChEBI" id="CHEBI:57692"/>
    </cofactor>
</comment>
<dbReference type="Pfam" id="PF00441">
    <property type="entry name" value="Acyl-CoA_dh_1"/>
    <property type="match status" value="1"/>
</dbReference>
<dbReference type="RefSeq" id="WP_377057159.1">
    <property type="nucleotide sequence ID" value="NZ_JBHLVZ010000115.1"/>
</dbReference>
<dbReference type="PIRSF" id="PIRSF016578">
    <property type="entry name" value="HsaA"/>
    <property type="match status" value="1"/>
</dbReference>
<organism evidence="9 10">
    <name type="scientific">Muricoccus vinaceus</name>
    <dbReference type="NCBI Taxonomy" id="424704"/>
    <lineage>
        <taxon>Bacteria</taxon>
        <taxon>Pseudomonadati</taxon>
        <taxon>Pseudomonadota</taxon>
        <taxon>Alphaproteobacteria</taxon>
        <taxon>Acetobacterales</taxon>
        <taxon>Roseomonadaceae</taxon>
        <taxon>Muricoccus</taxon>
    </lineage>
</organism>
<evidence type="ECO:0000259" key="8">
    <source>
        <dbReference type="Pfam" id="PF02771"/>
    </source>
</evidence>
<dbReference type="Gene3D" id="1.10.540.10">
    <property type="entry name" value="Acyl-CoA dehydrogenase/oxidase, N-terminal domain"/>
    <property type="match status" value="1"/>
</dbReference>
<feature type="domain" description="Acyl-CoA dehydrogenase/oxidase N-terminal" evidence="8">
    <location>
        <begin position="8"/>
        <end position="119"/>
    </location>
</feature>
<evidence type="ECO:0000313" key="10">
    <source>
        <dbReference type="Proteomes" id="UP001589789"/>
    </source>
</evidence>
<dbReference type="PANTHER" id="PTHR43884">
    <property type="entry name" value="ACYL-COA DEHYDROGENASE"/>
    <property type="match status" value="1"/>
</dbReference>
<evidence type="ECO:0000256" key="4">
    <source>
        <dbReference type="ARBA" id="ARBA00022827"/>
    </source>
</evidence>
<keyword evidence="4 5" id="KW-0274">FAD</keyword>
<feature type="domain" description="Acyl-CoA oxidase/dehydrogenase middle" evidence="7">
    <location>
        <begin position="124"/>
        <end position="218"/>
    </location>
</feature>
<dbReference type="InterPro" id="IPR009100">
    <property type="entry name" value="AcylCoA_DH/oxidase_NM_dom_sf"/>
</dbReference>
<keyword evidence="5 9" id="KW-0560">Oxidoreductase</keyword>
<keyword evidence="3 5" id="KW-0285">Flavoprotein</keyword>
<dbReference type="GO" id="GO:0016491">
    <property type="term" value="F:oxidoreductase activity"/>
    <property type="evidence" value="ECO:0007669"/>
    <property type="project" value="UniProtKB-KW"/>
</dbReference>
<dbReference type="InterPro" id="IPR013786">
    <property type="entry name" value="AcylCoA_DH/ox_N"/>
</dbReference>
<evidence type="ECO:0000256" key="2">
    <source>
        <dbReference type="ARBA" id="ARBA00009347"/>
    </source>
</evidence>
<gene>
    <name evidence="9" type="ORF">ACFFIC_29325</name>
</gene>
<comment type="similarity">
    <text evidence="2 5">Belongs to the acyl-CoA dehydrogenase family.</text>
</comment>
<dbReference type="EMBL" id="JBHLVZ010000115">
    <property type="protein sequence ID" value="MFC0389617.1"/>
    <property type="molecule type" value="Genomic_DNA"/>
</dbReference>
<dbReference type="Gene3D" id="1.20.140.10">
    <property type="entry name" value="Butyryl-CoA Dehydrogenase, subunit A, domain 3"/>
    <property type="match status" value="1"/>
</dbReference>
<dbReference type="InterPro" id="IPR036250">
    <property type="entry name" value="AcylCo_DH-like_C"/>
</dbReference>
<evidence type="ECO:0000259" key="6">
    <source>
        <dbReference type="Pfam" id="PF00441"/>
    </source>
</evidence>
<evidence type="ECO:0000259" key="7">
    <source>
        <dbReference type="Pfam" id="PF02770"/>
    </source>
</evidence>
<reference evidence="9 10" key="1">
    <citation type="submission" date="2024-09" db="EMBL/GenBank/DDBJ databases">
        <authorList>
            <person name="Sun Q."/>
            <person name="Mori K."/>
        </authorList>
    </citation>
    <scope>NUCLEOTIDE SEQUENCE [LARGE SCALE GENOMIC DNA]</scope>
    <source>
        <strain evidence="9 10">CCM 7468</strain>
    </source>
</reference>
<keyword evidence="10" id="KW-1185">Reference proteome</keyword>
<dbReference type="Proteomes" id="UP001589789">
    <property type="component" value="Unassembled WGS sequence"/>
</dbReference>
<dbReference type="Gene3D" id="2.40.110.10">
    <property type="entry name" value="Butyryl-CoA Dehydrogenase, subunit A, domain 2"/>
    <property type="match status" value="1"/>
</dbReference>
<protein>
    <submittedName>
        <fullName evidence="9">Acyl-CoA dehydrogenase family protein</fullName>
        <ecNumber evidence="9">1.-.-.-</ecNumber>
    </submittedName>
</protein>
<dbReference type="PROSITE" id="PS00073">
    <property type="entry name" value="ACYL_COA_DH_2"/>
    <property type="match status" value="1"/>
</dbReference>
<dbReference type="Pfam" id="PF02771">
    <property type="entry name" value="Acyl-CoA_dh_N"/>
    <property type="match status" value="1"/>
</dbReference>